<evidence type="ECO:0000313" key="11">
    <source>
        <dbReference type="EMBL" id="QBK32324.1"/>
    </source>
</evidence>
<keyword evidence="6" id="KW-0961">Cell wall biogenesis/degradation</keyword>
<evidence type="ECO:0000256" key="9">
    <source>
        <dbReference type="RuleBase" id="RU004016"/>
    </source>
</evidence>
<evidence type="ECO:0000256" key="3">
    <source>
        <dbReference type="ARBA" id="ARBA00022801"/>
    </source>
</evidence>
<name>A0A4P6V6C9_9HYPH</name>
<keyword evidence="11" id="KW-0645">Protease</keyword>
<keyword evidence="2" id="KW-0732">Signal</keyword>
<dbReference type="Pfam" id="PF05036">
    <property type="entry name" value="SPOR"/>
    <property type="match status" value="1"/>
</dbReference>
<feature type="active site" description="Proton acceptor" evidence="7">
    <location>
        <position position="45"/>
    </location>
</feature>
<comment type="similarity">
    <text evidence="1 9">Belongs to the peptidase S11 family.</text>
</comment>
<keyword evidence="11" id="KW-0121">Carboxypeptidase</keyword>
<accession>A0A4P6V6C9</accession>
<protein>
    <submittedName>
        <fullName evidence="11">D-alanyl-D-alanine carboxypeptidase</fullName>
    </submittedName>
</protein>
<evidence type="ECO:0000256" key="2">
    <source>
        <dbReference type="ARBA" id="ARBA00022729"/>
    </source>
</evidence>
<dbReference type="AlphaFoldDB" id="A0A4P6V6C9"/>
<dbReference type="PANTHER" id="PTHR21581">
    <property type="entry name" value="D-ALANYL-D-ALANINE CARBOXYPEPTIDASE"/>
    <property type="match status" value="1"/>
</dbReference>
<gene>
    <name evidence="11" type="ORF">E0E05_08655</name>
</gene>
<dbReference type="GO" id="GO:0008360">
    <property type="term" value="P:regulation of cell shape"/>
    <property type="evidence" value="ECO:0007669"/>
    <property type="project" value="UniProtKB-KW"/>
</dbReference>
<reference evidence="11 12" key="1">
    <citation type="journal article" date="2017" name="Int. J. Syst. Evol. Microbiol.">
        <title>Roseitalea porphyridii gen. nov., sp. nov., isolated from a red alga, and reclassification of Hoeflea suaedae Chung et al. 2013 as Pseudohoeflea suaedae gen. nov., comb. nov.</title>
        <authorList>
            <person name="Hyeon J.W."/>
            <person name="Jeong S.E."/>
            <person name="Baek K."/>
            <person name="Jeon C.O."/>
        </authorList>
    </citation>
    <scope>NUCLEOTIDE SEQUENCE [LARGE SCALE GENOMIC DNA]</scope>
    <source>
        <strain evidence="11 12">MA7-20</strain>
    </source>
</reference>
<proteinExistence type="inferred from homology"/>
<keyword evidence="4" id="KW-0133">Cell shape</keyword>
<dbReference type="Pfam" id="PF00768">
    <property type="entry name" value="Peptidase_S11"/>
    <property type="match status" value="1"/>
</dbReference>
<organism evidence="11 12">
    <name type="scientific">Roseitalea porphyridii</name>
    <dbReference type="NCBI Taxonomy" id="1852022"/>
    <lineage>
        <taxon>Bacteria</taxon>
        <taxon>Pseudomonadati</taxon>
        <taxon>Pseudomonadota</taxon>
        <taxon>Alphaproteobacteria</taxon>
        <taxon>Hyphomicrobiales</taxon>
        <taxon>Ahrensiaceae</taxon>
        <taxon>Roseitalea</taxon>
    </lineage>
</organism>
<feature type="active site" description="Acyl-ester intermediate" evidence="7">
    <location>
        <position position="42"/>
    </location>
</feature>
<evidence type="ECO:0000259" key="10">
    <source>
        <dbReference type="PROSITE" id="PS51724"/>
    </source>
</evidence>
<dbReference type="OrthoDB" id="9795979at2"/>
<dbReference type="InterPro" id="IPR018044">
    <property type="entry name" value="Peptidase_S11"/>
</dbReference>
<dbReference type="EMBL" id="CP036532">
    <property type="protein sequence ID" value="QBK32324.1"/>
    <property type="molecule type" value="Genomic_DNA"/>
</dbReference>
<evidence type="ECO:0000256" key="8">
    <source>
        <dbReference type="PIRSR" id="PIRSR618044-2"/>
    </source>
</evidence>
<dbReference type="GO" id="GO:0009002">
    <property type="term" value="F:serine-type D-Ala-D-Ala carboxypeptidase activity"/>
    <property type="evidence" value="ECO:0007669"/>
    <property type="project" value="InterPro"/>
</dbReference>
<dbReference type="PRINTS" id="PR00725">
    <property type="entry name" value="DADACBPTASE1"/>
</dbReference>
<evidence type="ECO:0000256" key="5">
    <source>
        <dbReference type="ARBA" id="ARBA00022984"/>
    </source>
</evidence>
<dbReference type="PROSITE" id="PS51724">
    <property type="entry name" value="SPOR"/>
    <property type="match status" value="1"/>
</dbReference>
<dbReference type="GO" id="GO:0009252">
    <property type="term" value="P:peptidoglycan biosynthetic process"/>
    <property type="evidence" value="ECO:0007669"/>
    <property type="project" value="UniProtKB-KW"/>
</dbReference>
<dbReference type="KEGG" id="rpod:E0E05_08655"/>
<evidence type="ECO:0000256" key="7">
    <source>
        <dbReference type="PIRSR" id="PIRSR618044-1"/>
    </source>
</evidence>
<dbReference type="GO" id="GO:0071555">
    <property type="term" value="P:cell wall organization"/>
    <property type="evidence" value="ECO:0007669"/>
    <property type="project" value="UniProtKB-KW"/>
</dbReference>
<dbReference type="Proteomes" id="UP000293719">
    <property type="component" value="Chromosome"/>
</dbReference>
<feature type="domain" description="SPOR" evidence="10">
    <location>
        <begin position="324"/>
        <end position="408"/>
    </location>
</feature>
<dbReference type="InterPro" id="IPR001967">
    <property type="entry name" value="Peptidase_S11_N"/>
</dbReference>
<dbReference type="InterPro" id="IPR007730">
    <property type="entry name" value="SPOR-like_dom"/>
</dbReference>
<evidence type="ECO:0000256" key="4">
    <source>
        <dbReference type="ARBA" id="ARBA00022960"/>
    </source>
</evidence>
<feature type="active site" evidence="7">
    <location>
        <position position="102"/>
    </location>
</feature>
<keyword evidence="5" id="KW-0573">Peptidoglycan synthesis</keyword>
<dbReference type="Gene3D" id="3.30.70.1070">
    <property type="entry name" value="Sporulation related repeat"/>
    <property type="match status" value="1"/>
</dbReference>
<sequence length="408" mass="43611">MVLVAPVQQAQANPKYAGIVIDANTGKTLYEYRADNTRYPASLTKMMTVYMMFEAMEQGKLRPNTPIRVSSHAASMVPSKLGIRVGGTITAEAAIKALITKSANDVAAAVAEHLGGTESNFAQMMTRRARQLGMSSTTFRNASGLPNSGQVTTARDMARLGIALQEHFPRQFELFTTRSFTYAGVTHRNHNRLLGRIKGVDGIKTGYIRASGFNLVTSVNTGGRSIVAVVMGGRTGASRNAQMEKLIGEYLHKASRRDRGPLVARNGRASFAIKGASIASIPLDRLPVPSVTRPVGSSGGAPVVAYAPEPKPAAPVDPITTASAPDRSGWVIQIAALETEGQAVAFLRNAQNRAAGVLGNREPYVEQFVKGGVTYHRARFAGFASKSQAWGACSALESYNYSCLAYQN</sequence>
<feature type="binding site" evidence="8">
    <location>
        <position position="204"/>
    </location>
    <ligand>
        <name>substrate</name>
    </ligand>
</feature>
<keyword evidence="3" id="KW-0378">Hydrolase</keyword>
<dbReference type="SUPFAM" id="SSF56601">
    <property type="entry name" value="beta-lactamase/transpeptidase-like"/>
    <property type="match status" value="1"/>
</dbReference>
<dbReference type="InterPro" id="IPR036680">
    <property type="entry name" value="SPOR-like_sf"/>
</dbReference>
<dbReference type="GO" id="GO:0006508">
    <property type="term" value="P:proteolysis"/>
    <property type="evidence" value="ECO:0007669"/>
    <property type="project" value="InterPro"/>
</dbReference>
<evidence type="ECO:0000313" key="12">
    <source>
        <dbReference type="Proteomes" id="UP000293719"/>
    </source>
</evidence>
<dbReference type="InterPro" id="IPR012338">
    <property type="entry name" value="Beta-lactam/transpept-like"/>
</dbReference>
<dbReference type="PANTHER" id="PTHR21581:SF6">
    <property type="entry name" value="TRAFFICKING PROTEIN PARTICLE COMPLEX SUBUNIT 12"/>
    <property type="match status" value="1"/>
</dbReference>
<keyword evidence="12" id="KW-1185">Reference proteome</keyword>
<evidence type="ECO:0000256" key="1">
    <source>
        <dbReference type="ARBA" id="ARBA00007164"/>
    </source>
</evidence>
<evidence type="ECO:0000256" key="6">
    <source>
        <dbReference type="ARBA" id="ARBA00023316"/>
    </source>
</evidence>
<dbReference type="Gene3D" id="3.40.710.10">
    <property type="entry name" value="DD-peptidase/beta-lactamase superfamily"/>
    <property type="match status" value="1"/>
</dbReference>
<dbReference type="GO" id="GO:0042834">
    <property type="term" value="F:peptidoglycan binding"/>
    <property type="evidence" value="ECO:0007669"/>
    <property type="project" value="InterPro"/>
</dbReference>